<evidence type="ECO:0000313" key="3">
    <source>
        <dbReference type="Proteomes" id="UP000800093"/>
    </source>
</evidence>
<dbReference type="PANTHER" id="PTHR24148">
    <property type="entry name" value="ANKYRIN REPEAT DOMAIN-CONTAINING PROTEIN 39 HOMOLOG-RELATED"/>
    <property type="match status" value="1"/>
</dbReference>
<dbReference type="PANTHER" id="PTHR24148:SF73">
    <property type="entry name" value="HET DOMAIN PROTEIN (AFU_ORTHOLOGUE AFUA_8G01020)"/>
    <property type="match status" value="1"/>
</dbReference>
<protein>
    <recommendedName>
        <fullName evidence="1">Heterokaryon incompatibility domain-containing protein</fullName>
    </recommendedName>
</protein>
<dbReference type="AlphaFoldDB" id="A0A9P4N0J8"/>
<gene>
    <name evidence="2" type="ORF">CC78DRAFT_619404</name>
</gene>
<dbReference type="InterPro" id="IPR010730">
    <property type="entry name" value="HET"/>
</dbReference>
<dbReference type="Pfam" id="PF26639">
    <property type="entry name" value="Het-6_barrel"/>
    <property type="match status" value="1"/>
</dbReference>
<organism evidence="2 3">
    <name type="scientific">Lojkania enalia</name>
    <dbReference type="NCBI Taxonomy" id="147567"/>
    <lineage>
        <taxon>Eukaryota</taxon>
        <taxon>Fungi</taxon>
        <taxon>Dikarya</taxon>
        <taxon>Ascomycota</taxon>
        <taxon>Pezizomycotina</taxon>
        <taxon>Dothideomycetes</taxon>
        <taxon>Pleosporomycetidae</taxon>
        <taxon>Pleosporales</taxon>
        <taxon>Pleosporales incertae sedis</taxon>
        <taxon>Lojkania</taxon>
    </lineage>
</organism>
<comment type="caution">
    <text evidence="2">The sequence shown here is derived from an EMBL/GenBank/DDBJ whole genome shotgun (WGS) entry which is preliminary data.</text>
</comment>
<reference evidence="3" key="1">
    <citation type="journal article" date="2020" name="Stud. Mycol.">
        <title>101 Dothideomycetes genomes: A test case for predicting lifestyles and emergence of pathogens.</title>
        <authorList>
            <person name="Haridas S."/>
            <person name="Albert R."/>
            <person name="Binder M."/>
            <person name="Bloem J."/>
            <person name="LaButti K."/>
            <person name="Salamov A."/>
            <person name="Andreopoulos B."/>
            <person name="Baker S."/>
            <person name="Barry K."/>
            <person name="Bills G."/>
            <person name="Bluhm B."/>
            <person name="Cannon C."/>
            <person name="Castanera R."/>
            <person name="Culley D."/>
            <person name="Daum C."/>
            <person name="Ezra D."/>
            <person name="Gonzalez J."/>
            <person name="Henrissat B."/>
            <person name="Kuo A."/>
            <person name="Liang C."/>
            <person name="Lipzen A."/>
            <person name="Lutzoni F."/>
            <person name="Magnuson J."/>
            <person name="Mondo S."/>
            <person name="Nolan M."/>
            <person name="Ohm R."/>
            <person name="Pangilinan J."/>
            <person name="Park H.-J."/>
            <person name="Ramirez L."/>
            <person name="Alfaro M."/>
            <person name="Sun H."/>
            <person name="Tritt A."/>
            <person name="Yoshinaga Y."/>
            <person name="Zwiers L.-H."/>
            <person name="Turgeon B."/>
            <person name="Goodwin S."/>
            <person name="Spatafora J."/>
            <person name="Crous P."/>
            <person name="Grigoriev I."/>
        </authorList>
    </citation>
    <scope>NUCLEOTIDE SEQUENCE [LARGE SCALE GENOMIC DNA]</scope>
    <source>
        <strain evidence="3">CBS 304.66</strain>
    </source>
</reference>
<dbReference type="Pfam" id="PF06985">
    <property type="entry name" value="HET"/>
    <property type="match status" value="1"/>
</dbReference>
<evidence type="ECO:0000259" key="1">
    <source>
        <dbReference type="Pfam" id="PF06985"/>
    </source>
</evidence>
<feature type="domain" description="Heterokaryon incompatibility" evidence="1">
    <location>
        <begin position="99"/>
        <end position="270"/>
    </location>
</feature>
<name>A0A9P4N0J8_9PLEO</name>
<accession>A0A9P4N0J8</accession>
<dbReference type="Proteomes" id="UP000800093">
    <property type="component" value="Unassembled WGS sequence"/>
</dbReference>
<sequence>MHKLKKRAAQYRARLWPSSDHVISPHRELLEASPAASPDTKTSIPETDTCRQNFTIYTYEQLPGEKWIRLLRIIGRPTQDDTLLTLSMHPFRLESAPKFNALSYTWGNPMVPFSSLYVEDNEDSVRKYSVEVDGRKLLVTKNLLDALYEIRRMEAKGEFLWVDGICINQDDIIERGFQVAIMGEIFKTCTNVIVWFGPTDEFFHNAFKFMDAISKIPPQSYQNISHPPWRSRAKVLLDLGAETTPHYTHWIAFAAFLCRPWFSRTWVVQEMALPLNVTLLCGSLTFPWSHLAHTLDFLRRTDWYKHISTLQDIADTFHQELLAGKEMFHRMLENASDDDIYSRALWLYWVRTDIHSGRPVDYFEELIILNRHRKSSNPRDQIFAMLGLAHNDQSRLIKPNYSIEVSNLFTFVTTLALHYHRHESNLRFLEQVEMKLIEGGLDLPSWVPDYRRPVRPKSIYNNAFNACGIFNWSGNVDMTDANFLNVTGVPVSSIKTLEAPRIGHRSPANGCTIIELILQAAAVQFPSDSRITTFELLWRTLITDRRHFEHPAPSRCGAWVFEILAFLGSESIYARASDIGVILSLRDRLFNSTSSWQAQMEGLLQDQESSHYTFWNLQTRAYDIGIEIKRDHYDYKAISSLAPSIKICLWNRLYFLSNDGRVGLGWKSIEIGDEIWILGGSKVPVILRSLGNGVYRFVGQAYVYGIMDGEAVEGLEEMKEIRLR</sequence>
<dbReference type="InterPro" id="IPR052895">
    <property type="entry name" value="HetReg/Transcr_Mod"/>
</dbReference>
<evidence type="ECO:0000313" key="2">
    <source>
        <dbReference type="EMBL" id="KAF2261447.1"/>
    </source>
</evidence>
<keyword evidence="3" id="KW-1185">Reference proteome</keyword>
<proteinExistence type="predicted"/>
<dbReference type="OrthoDB" id="4476201at2759"/>
<dbReference type="EMBL" id="ML986657">
    <property type="protein sequence ID" value="KAF2261447.1"/>
    <property type="molecule type" value="Genomic_DNA"/>
</dbReference>